<evidence type="ECO:0000313" key="2">
    <source>
        <dbReference type="EMBL" id="CAA7020996.1"/>
    </source>
</evidence>
<feature type="region of interest" description="Disordered" evidence="1">
    <location>
        <begin position="1"/>
        <end position="102"/>
    </location>
</feature>
<dbReference type="Proteomes" id="UP000467841">
    <property type="component" value="Unassembled WGS sequence"/>
</dbReference>
<proteinExistence type="predicted"/>
<dbReference type="AlphaFoldDB" id="A0A6D2HZU0"/>
<protein>
    <submittedName>
        <fullName evidence="2">Uncharacterized protein</fullName>
    </submittedName>
</protein>
<gene>
    <name evidence="2" type="ORF">MERR_LOCUS8231</name>
</gene>
<dbReference type="EMBL" id="CACVBM020000577">
    <property type="protein sequence ID" value="CAA7020996.1"/>
    <property type="molecule type" value="Genomic_DNA"/>
</dbReference>
<sequence length="102" mass="11638">MYRPGKHRPAVEPFKPRHHKPRTTARANREASPRGRAHNSHPTADHRPTRKARPHVRPKPSAKPSARTRRPNEESLGHDRPNRADSRPRPDSPNGPVDPKPF</sequence>
<organism evidence="2 3">
    <name type="scientific">Microthlaspi erraticum</name>
    <dbReference type="NCBI Taxonomy" id="1685480"/>
    <lineage>
        <taxon>Eukaryota</taxon>
        <taxon>Viridiplantae</taxon>
        <taxon>Streptophyta</taxon>
        <taxon>Embryophyta</taxon>
        <taxon>Tracheophyta</taxon>
        <taxon>Spermatophyta</taxon>
        <taxon>Magnoliopsida</taxon>
        <taxon>eudicotyledons</taxon>
        <taxon>Gunneridae</taxon>
        <taxon>Pentapetalae</taxon>
        <taxon>rosids</taxon>
        <taxon>malvids</taxon>
        <taxon>Brassicales</taxon>
        <taxon>Brassicaceae</taxon>
        <taxon>Coluteocarpeae</taxon>
        <taxon>Microthlaspi</taxon>
    </lineage>
</organism>
<evidence type="ECO:0000313" key="3">
    <source>
        <dbReference type="Proteomes" id="UP000467841"/>
    </source>
</evidence>
<feature type="compositionally biased region" description="Basic and acidic residues" evidence="1">
    <location>
        <begin position="70"/>
        <end position="90"/>
    </location>
</feature>
<reference evidence="2" key="1">
    <citation type="submission" date="2020-01" db="EMBL/GenBank/DDBJ databases">
        <authorList>
            <person name="Mishra B."/>
        </authorList>
    </citation>
    <scope>NUCLEOTIDE SEQUENCE [LARGE SCALE GENOMIC DNA]</scope>
</reference>
<feature type="compositionally biased region" description="Pro residues" evidence="1">
    <location>
        <begin position="91"/>
        <end position="102"/>
    </location>
</feature>
<name>A0A6D2HZU0_9BRAS</name>
<feature type="compositionally biased region" description="Basic residues" evidence="1">
    <location>
        <begin position="48"/>
        <end position="60"/>
    </location>
</feature>
<accession>A0A6D2HZU0</accession>
<keyword evidence="3" id="KW-1185">Reference proteome</keyword>
<comment type="caution">
    <text evidence="2">The sequence shown here is derived from an EMBL/GenBank/DDBJ whole genome shotgun (WGS) entry which is preliminary data.</text>
</comment>
<evidence type="ECO:0000256" key="1">
    <source>
        <dbReference type="SAM" id="MobiDB-lite"/>
    </source>
</evidence>